<name>A0A9P6IUE4_9FUNG</name>
<dbReference type="SUPFAM" id="SSF53383">
    <property type="entry name" value="PLP-dependent transferases"/>
    <property type="match status" value="1"/>
</dbReference>
<evidence type="ECO:0000313" key="5">
    <source>
        <dbReference type="EMBL" id="KAF9946299.1"/>
    </source>
</evidence>
<sequence length="165" mass="18022">MTPSKSVNPLPYSDFRSDTSTAPTPEMFEAMMKASLGDDVFNEDDSVKKLEQYVATLCGHEAALFCASGTMSNQLAHRVHLCNPPQTALVDIRSHVFNYEAGGISFHSQAAVCPVMPSNGKYLTAEDVASRLVFDVDVHYAPTRVVALENTLNGTIMPLEEIVRI</sequence>
<dbReference type="AlphaFoldDB" id="A0A9P6IUE4"/>
<comment type="caution">
    <text evidence="5">The sequence shown here is derived from an EMBL/GenBank/DDBJ whole genome shotgun (WGS) entry which is preliminary data.</text>
</comment>
<dbReference type="Gene3D" id="3.40.640.10">
    <property type="entry name" value="Type I PLP-dependent aspartate aminotransferase-like (Major domain)"/>
    <property type="match status" value="1"/>
</dbReference>
<feature type="domain" description="Aromatic amino acid beta-eliminating lyase/threonine aldolase" evidence="4">
    <location>
        <begin position="14"/>
        <end position="165"/>
    </location>
</feature>
<feature type="non-terminal residue" evidence="5">
    <location>
        <position position="1"/>
    </location>
</feature>
<dbReference type="OrthoDB" id="10261951at2759"/>
<gene>
    <name evidence="5" type="primary">GLY1_1</name>
    <name evidence="5" type="ORF">BGZ65_009866</name>
</gene>
<dbReference type="PANTHER" id="PTHR48097">
    <property type="entry name" value="L-THREONINE ALDOLASE-RELATED"/>
    <property type="match status" value="1"/>
</dbReference>
<dbReference type="EMBL" id="JAAAHW010007793">
    <property type="protein sequence ID" value="KAF9946299.1"/>
    <property type="molecule type" value="Genomic_DNA"/>
</dbReference>
<evidence type="ECO:0000259" key="4">
    <source>
        <dbReference type="Pfam" id="PF01212"/>
    </source>
</evidence>
<reference evidence="5" key="1">
    <citation type="journal article" date="2020" name="Fungal Divers.">
        <title>Resolving the Mortierellaceae phylogeny through synthesis of multi-gene phylogenetics and phylogenomics.</title>
        <authorList>
            <person name="Vandepol N."/>
            <person name="Liber J."/>
            <person name="Desiro A."/>
            <person name="Na H."/>
            <person name="Kennedy M."/>
            <person name="Barry K."/>
            <person name="Grigoriev I.V."/>
            <person name="Miller A.N."/>
            <person name="O'Donnell K."/>
            <person name="Stajich J.E."/>
            <person name="Bonito G."/>
        </authorList>
    </citation>
    <scope>NUCLEOTIDE SEQUENCE</scope>
    <source>
        <strain evidence="5">MES-2147</strain>
    </source>
</reference>
<comment type="cofactor">
    <cofactor evidence="1">
        <name>pyridoxal 5'-phosphate</name>
        <dbReference type="ChEBI" id="CHEBI:597326"/>
    </cofactor>
</comment>
<keyword evidence="6" id="KW-1185">Reference proteome</keyword>
<dbReference type="GO" id="GO:0008732">
    <property type="term" value="F:L-allo-threonine aldolase activity"/>
    <property type="evidence" value="ECO:0007669"/>
    <property type="project" value="TreeGrafter"/>
</dbReference>
<dbReference type="Pfam" id="PF01212">
    <property type="entry name" value="Beta_elim_lyase"/>
    <property type="match status" value="1"/>
</dbReference>
<dbReference type="GO" id="GO:0005829">
    <property type="term" value="C:cytosol"/>
    <property type="evidence" value="ECO:0007669"/>
    <property type="project" value="TreeGrafter"/>
</dbReference>
<protein>
    <submittedName>
        <fullName evidence="5">Threonine aldolase</fullName>
    </submittedName>
</protein>
<accession>A0A9P6IUE4</accession>
<dbReference type="InterPro" id="IPR015424">
    <property type="entry name" value="PyrdxlP-dep_Trfase"/>
</dbReference>
<evidence type="ECO:0000256" key="2">
    <source>
        <dbReference type="ARBA" id="ARBA00006966"/>
    </source>
</evidence>
<dbReference type="PANTHER" id="PTHR48097:SF9">
    <property type="entry name" value="L-THREONINE ALDOLASE"/>
    <property type="match status" value="1"/>
</dbReference>
<evidence type="ECO:0000313" key="6">
    <source>
        <dbReference type="Proteomes" id="UP000749646"/>
    </source>
</evidence>
<organism evidence="5 6">
    <name type="scientific">Modicella reniformis</name>
    <dbReference type="NCBI Taxonomy" id="1440133"/>
    <lineage>
        <taxon>Eukaryota</taxon>
        <taxon>Fungi</taxon>
        <taxon>Fungi incertae sedis</taxon>
        <taxon>Mucoromycota</taxon>
        <taxon>Mortierellomycotina</taxon>
        <taxon>Mortierellomycetes</taxon>
        <taxon>Mortierellales</taxon>
        <taxon>Mortierellaceae</taxon>
        <taxon>Modicella</taxon>
    </lineage>
</organism>
<dbReference type="Proteomes" id="UP000749646">
    <property type="component" value="Unassembled WGS sequence"/>
</dbReference>
<evidence type="ECO:0000256" key="1">
    <source>
        <dbReference type="ARBA" id="ARBA00001933"/>
    </source>
</evidence>
<proteinExistence type="inferred from homology"/>
<dbReference type="InterPro" id="IPR001597">
    <property type="entry name" value="ArAA_b-elim_lyase/Thr_aldolase"/>
</dbReference>
<dbReference type="GO" id="GO:0006545">
    <property type="term" value="P:glycine biosynthetic process"/>
    <property type="evidence" value="ECO:0007669"/>
    <property type="project" value="TreeGrafter"/>
</dbReference>
<dbReference type="InterPro" id="IPR015421">
    <property type="entry name" value="PyrdxlP-dep_Trfase_major"/>
</dbReference>
<keyword evidence="3" id="KW-0663">Pyridoxal phosphate</keyword>
<dbReference type="GO" id="GO:0006567">
    <property type="term" value="P:L-threonine catabolic process"/>
    <property type="evidence" value="ECO:0007669"/>
    <property type="project" value="TreeGrafter"/>
</dbReference>
<comment type="similarity">
    <text evidence="2">Belongs to the threonine aldolase family.</text>
</comment>
<evidence type="ECO:0000256" key="3">
    <source>
        <dbReference type="ARBA" id="ARBA00022898"/>
    </source>
</evidence>